<dbReference type="HAMAP" id="MF_00074">
    <property type="entry name" value="16SrRNA_methyltr_G"/>
    <property type="match status" value="1"/>
</dbReference>
<feature type="binding site" evidence="6">
    <location>
        <position position="92"/>
    </location>
    <ligand>
        <name>S-adenosyl-L-methionine</name>
        <dbReference type="ChEBI" id="CHEBI:59789"/>
    </ligand>
</feature>
<keyword evidence="1 6" id="KW-0963">Cytoplasm</keyword>
<dbReference type="PANTHER" id="PTHR31760:SF0">
    <property type="entry name" value="S-ADENOSYL-L-METHIONINE-DEPENDENT METHYLTRANSFERASES SUPERFAMILY PROTEIN"/>
    <property type="match status" value="1"/>
</dbReference>
<dbReference type="EC" id="2.1.1.-" evidence="6"/>
<dbReference type="GO" id="GO:0070043">
    <property type="term" value="F:rRNA (guanine-N7-)-methyltransferase activity"/>
    <property type="evidence" value="ECO:0007669"/>
    <property type="project" value="UniProtKB-UniRule"/>
</dbReference>
<keyword evidence="4 6" id="KW-0808">Transferase</keyword>
<feature type="binding site" evidence="6">
    <location>
        <position position="157"/>
    </location>
    <ligand>
        <name>S-adenosyl-L-methionine</name>
        <dbReference type="ChEBI" id="CHEBI:59789"/>
    </ligand>
</feature>
<comment type="caution">
    <text evidence="6">Lacks conserved residue(s) required for the propagation of feature annotation.</text>
</comment>
<feature type="binding site" evidence="6">
    <location>
        <begin position="138"/>
        <end position="139"/>
    </location>
    <ligand>
        <name>S-adenosyl-L-methionine</name>
        <dbReference type="ChEBI" id="CHEBI:59789"/>
    </ligand>
</feature>
<reference evidence="7 8" key="1">
    <citation type="submission" date="2020-08" db="EMBL/GenBank/DDBJ databases">
        <title>Genomic Encyclopedia of Type Strains, Phase IV (KMG-IV): sequencing the most valuable type-strain genomes for metagenomic binning, comparative biology and taxonomic classification.</title>
        <authorList>
            <person name="Goeker M."/>
        </authorList>
    </citation>
    <scope>NUCLEOTIDE SEQUENCE [LARGE SCALE GENOMIC DNA]</scope>
    <source>
        <strain evidence="7 8">DSM 17245</strain>
    </source>
</reference>
<dbReference type="Pfam" id="PF02527">
    <property type="entry name" value="GidB"/>
    <property type="match status" value="1"/>
</dbReference>
<dbReference type="RefSeq" id="WP_183683407.1">
    <property type="nucleotide sequence ID" value="NZ_JACHHH010000004.1"/>
</dbReference>
<dbReference type="AlphaFoldDB" id="A0A7W9SGF9"/>
<dbReference type="PIRSF" id="PIRSF003078">
    <property type="entry name" value="GidB"/>
    <property type="match status" value="1"/>
</dbReference>
<comment type="subcellular location">
    <subcellularLocation>
        <location evidence="6">Cytoplasm</location>
    </subcellularLocation>
</comment>
<dbReference type="SUPFAM" id="SSF53335">
    <property type="entry name" value="S-adenosyl-L-methionine-dependent methyltransferases"/>
    <property type="match status" value="1"/>
</dbReference>
<keyword evidence="2 6" id="KW-0698">rRNA processing</keyword>
<evidence type="ECO:0000313" key="8">
    <source>
        <dbReference type="Proteomes" id="UP000522163"/>
    </source>
</evidence>
<dbReference type="InterPro" id="IPR029063">
    <property type="entry name" value="SAM-dependent_MTases_sf"/>
</dbReference>
<protein>
    <recommendedName>
        <fullName evidence="6">Ribosomal RNA small subunit methyltransferase G</fullName>
        <ecNumber evidence="6">2.1.1.-</ecNumber>
    </recommendedName>
    <alternativeName>
        <fullName evidence="6">16S rRNA 7-methylguanosine methyltransferase</fullName>
        <shortName evidence="6">16S rRNA m7G methyltransferase</shortName>
    </alternativeName>
</protein>
<accession>A0A7W9SGF9</accession>
<organism evidence="7 8">
    <name type="scientific">Oribacterium sinus</name>
    <dbReference type="NCBI Taxonomy" id="237576"/>
    <lineage>
        <taxon>Bacteria</taxon>
        <taxon>Bacillati</taxon>
        <taxon>Bacillota</taxon>
        <taxon>Clostridia</taxon>
        <taxon>Lachnospirales</taxon>
        <taxon>Lachnospiraceae</taxon>
        <taxon>Oribacterium</taxon>
    </lineage>
</organism>
<dbReference type="PANTHER" id="PTHR31760">
    <property type="entry name" value="S-ADENOSYL-L-METHIONINE-DEPENDENT METHYLTRANSFERASES SUPERFAMILY PROTEIN"/>
    <property type="match status" value="1"/>
</dbReference>
<proteinExistence type="inferred from homology"/>
<comment type="function">
    <text evidence="6">Specifically methylates the N7 position of a guanine in 16S rRNA.</text>
</comment>
<dbReference type="NCBIfam" id="TIGR00138">
    <property type="entry name" value="rsmG_gidB"/>
    <property type="match status" value="1"/>
</dbReference>
<dbReference type="FunFam" id="3.40.50.150:FF:000041">
    <property type="entry name" value="Ribosomal RNA small subunit methyltransferase G"/>
    <property type="match status" value="1"/>
</dbReference>
<comment type="caution">
    <text evidence="7">The sequence shown here is derived from an EMBL/GenBank/DDBJ whole genome shotgun (WGS) entry which is preliminary data.</text>
</comment>
<evidence type="ECO:0000256" key="1">
    <source>
        <dbReference type="ARBA" id="ARBA00022490"/>
    </source>
</evidence>
<dbReference type="InterPro" id="IPR003682">
    <property type="entry name" value="rRNA_ssu_MeTfrase_G"/>
</dbReference>
<keyword evidence="3 6" id="KW-0489">Methyltransferase</keyword>
<evidence type="ECO:0000256" key="4">
    <source>
        <dbReference type="ARBA" id="ARBA00022679"/>
    </source>
</evidence>
<dbReference type="GO" id="GO:0005829">
    <property type="term" value="C:cytosol"/>
    <property type="evidence" value="ECO:0007669"/>
    <property type="project" value="TreeGrafter"/>
</dbReference>
<evidence type="ECO:0000313" key="7">
    <source>
        <dbReference type="EMBL" id="MBB6040951.1"/>
    </source>
</evidence>
<sequence>MTEFFREKLSHLAESLGLSLTEQQLLQFYQYYQILVEKNKVMNLTAITEEEEVIVKHFVDCLAICQMNVSRETFSEWIEGKAVMDVGTGAGFPGLVLKIAFPSIQLSLSDSLQKRIRFLEELVESLGLEGVKFYHGRAEDLGHDKSLREQYDLVVSRAVANLATLSEYDLPFVKPGGYFLALKGREVEEELEQGKKAIFLLGGKCVEKKIYTLPETDMGRAMLLIQKIEPCGKKYPRKAGTPAKSPLS</sequence>
<comment type="similarity">
    <text evidence="6">Belongs to the methyltransferase superfamily. RNA methyltransferase RsmG family.</text>
</comment>
<feature type="binding site" evidence="6">
    <location>
        <position position="87"/>
    </location>
    <ligand>
        <name>S-adenosyl-L-methionine</name>
        <dbReference type="ChEBI" id="CHEBI:59789"/>
    </ligand>
</feature>
<keyword evidence="5 6" id="KW-0949">S-adenosyl-L-methionine</keyword>
<evidence type="ECO:0000256" key="2">
    <source>
        <dbReference type="ARBA" id="ARBA00022552"/>
    </source>
</evidence>
<dbReference type="EMBL" id="JACHHH010000004">
    <property type="protein sequence ID" value="MBB6040951.1"/>
    <property type="molecule type" value="Genomic_DNA"/>
</dbReference>
<dbReference type="GeneID" id="85014476"/>
<name>A0A7W9SGF9_9FIRM</name>
<evidence type="ECO:0000256" key="5">
    <source>
        <dbReference type="ARBA" id="ARBA00022691"/>
    </source>
</evidence>
<dbReference type="Proteomes" id="UP000522163">
    <property type="component" value="Unassembled WGS sequence"/>
</dbReference>
<evidence type="ECO:0000256" key="6">
    <source>
        <dbReference type="HAMAP-Rule" id="MF_00074"/>
    </source>
</evidence>
<evidence type="ECO:0000256" key="3">
    <source>
        <dbReference type="ARBA" id="ARBA00022603"/>
    </source>
</evidence>
<gene>
    <name evidence="6" type="primary">rsmG</name>
    <name evidence="7" type="ORF">HNQ46_000923</name>
</gene>
<dbReference type="Gene3D" id="3.40.50.150">
    <property type="entry name" value="Vaccinia Virus protein VP39"/>
    <property type="match status" value="1"/>
</dbReference>